<dbReference type="InterPro" id="IPR016364">
    <property type="entry name" value="Surface_antigen_Rickettsia"/>
</dbReference>
<dbReference type="InterPro" id="IPR051407">
    <property type="entry name" value="Bact_OM_lipoprot/Surf_antigen"/>
</dbReference>
<comment type="subcellular location">
    <subcellularLocation>
        <location evidence="1">Membrane</location>
    </subcellularLocation>
</comment>
<evidence type="ECO:0000256" key="2">
    <source>
        <dbReference type="ARBA" id="ARBA00023136"/>
    </source>
</evidence>
<dbReference type="AlphaFoldDB" id="A0A2N6CVJ0"/>
<name>A0A2N6CVJ0_9GAMM</name>
<evidence type="ECO:0000256" key="1">
    <source>
        <dbReference type="ARBA" id="ARBA00004370"/>
    </source>
</evidence>
<organism evidence="5 6">
    <name type="scientific">Sedimenticola selenatireducens</name>
    <dbReference type="NCBI Taxonomy" id="191960"/>
    <lineage>
        <taxon>Bacteria</taxon>
        <taxon>Pseudomonadati</taxon>
        <taxon>Pseudomonadota</taxon>
        <taxon>Gammaproteobacteria</taxon>
        <taxon>Chromatiales</taxon>
        <taxon>Sedimenticolaceae</taxon>
        <taxon>Sedimenticola</taxon>
    </lineage>
</organism>
<evidence type="ECO:0000256" key="3">
    <source>
        <dbReference type="SAM" id="MobiDB-lite"/>
    </source>
</evidence>
<dbReference type="Pfam" id="PF05433">
    <property type="entry name" value="Rick_17kDa_Anti"/>
    <property type="match status" value="1"/>
</dbReference>
<dbReference type="GO" id="GO:0019867">
    <property type="term" value="C:outer membrane"/>
    <property type="evidence" value="ECO:0007669"/>
    <property type="project" value="InterPro"/>
</dbReference>
<dbReference type="PIRSF" id="PIRSF002721">
    <property type="entry name" value="Surface_antigen_Rickettsia"/>
    <property type="match status" value="1"/>
</dbReference>
<keyword evidence="2" id="KW-0472">Membrane</keyword>
<evidence type="ECO:0000259" key="4">
    <source>
        <dbReference type="Pfam" id="PF05433"/>
    </source>
</evidence>
<dbReference type="EMBL" id="PKUN01000021">
    <property type="protein sequence ID" value="PLX61224.1"/>
    <property type="molecule type" value="Genomic_DNA"/>
</dbReference>
<reference evidence="5 6" key="1">
    <citation type="submission" date="2017-11" db="EMBL/GenBank/DDBJ databases">
        <title>Genome-resolved metagenomics identifies genetic mobility, metabolic interactions, and unexpected diversity in perchlorate-reducing communities.</title>
        <authorList>
            <person name="Barnum T.P."/>
            <person name="Figueroa I.A."/>
            <person name="Carlstrom C.I."/>
            <person name="Lucas L.N."/>
            <person name="Engelbrektson A.L."/>
            <person name="Coates J.D."/>
        </authorList>
    </citation>
    <scope>NUCLEOTIDE SEQUENCE [LARGE SCALE GENOMIC DNA]</scope>
    <source>
        <strain evidence="5">BM301</strain>
    </source>
</reference>
<dbReference type="InterPro" id="IPR008816">
    <property type="entry name" value="Gly_zipper_2TM_dom"/>
</dbReference>
<proteinExistence type="predicted"/>
<gene>
    <name evidence="5" type="ORF">C0630_12595</name>
</gene>
<protein>
    <submittedName>
        <fullName evidence="5">Glycine zipper 2TM domain-containing protein</fullName>
    </submittedName>
</protein>
<dbReference type="PANTHER" id="PTHR35603">
    <property type="match status" value="1"/>
</dbReference>
<dbReference type="PANTHER" id="PTHR35603:SF2">
    <property type="entry name" value="OUTER MEMBRANE LIPOPROTEIN"/>
    <property type="match status" value="1"/>
</dbReference>
<comment type="caution">
    <text evidence="5">The sequence shown here is derived from an EMBL/GenBank/DDBJ whole genome shotgun (WGS) entry which is preliminary data.</text>
</comment>
<accession>A0A2N6CVJ0</accession>
<dbReference type="RefSeq" id="WP_029131890.1">
    <property type="nucleotide sequence ID" value="NZ_PKUN01000021.1"/>
</dbReference>
<feature type="domain" description="Glycine zipper 2TM" evidence="4">
    <location>
        <begin position="28"/>
        <end position="68"/>
    </location>
</feature>
<dbReference type="Proteomes" id="UP000235015">
    <property type="component" value="Unassembled WGS sequence"/>
</dbReference>
<feature type="region of interest" description="Disordered" evidence="3">
    <location>
        <begin position="84"/>
        <end position="115"/>
    </location>
</feature>
<dbReference type="PROSITE" id="PS51257">
    <property type="entry name" value="PROKAR_LIPOPROTEIN"/>
    <property type="match status" value="1"/>
</dbReference>
<evidence type="ECO:0000313" key="5">
    <source>
        <dbReference type="EMBL" id="PLX61224.1"/>
    </source>
</evidence>
<sequence length="150" mass="16055">MYSRWLIPLLILLFLLTGCENLSKRDTGTVLGGIAGGILGNQVGGGSGRTAAIIVGTLAGAYIGGSIGQQMDDNDRYRSQQALESNPINRTSSWRNPDSGNSYQVTPTRTYETTSGPCREYTTEAVIDGRTETVYGTACRQPDGTWQAAN</sequence>
<evidence type="ECO:0000313" key="6">
    <source>
        <dbReference type="Proteomes" id="UP000235015"/>
    </source>
</evidence>